<feature type="compositionally biased region" description="Low complexity" evidence="2">
    <location>
        <begin position="365"/>
        <end position="383"/>
    </location>
</feature>
<comment type="caution">
    <text evidence="4">The sequence shown here is derived from an EMBL/GenBank/DDBJ whole genome shotgun (WGS) entry which is preliminary data.</text>
</comment>
<evidence type="ECO:0000313" key="5">
    <source>
        <dbReference type="Proteomes" id="UP001154312"/>
    </source>
</evidence>
<evidence type="ECO:0000259" key="3">
    <source>
        <dbReference type="Pfam" id="PF03816"/>
    </source>
</evidence>
<sequence length="440" mass="46754">MRTTRRKLKRKTPFVICCLLLLTVLAGCGMLLKDMLPVKTTDITNIFEPTPDRLNVLLLGIDARQGETMARTDTMILASVDQKSKQVALLSIPRDTRVNIPGYGMDKINSASAYGGPELSTKVVSQLLGTQIKYYVLVNFSGFKDIVDALGGVTFDVEQSMYHWDEDPALEINLKKGVQRLDGDKALQYVRYRDYPMGDIDRTKYQQKFLVALGKEMLQPATIPKLPRLVTEINRYVKTNMPATDLYKLATASKNMENGNFVAQTLPGRPLDINGGSYWGVDPTEAKQVLAKLFKGETETNVVLTTPLSGQYAGSSDSSAVSQKTSETAAGTAQTNQQPGAQTQQGQNGTRQQTGSQKTDKSGKTGTQNSGTSGASGSTVTITPVGAGTGTSTSGSGKATGNDAGTQSGAGTGSSDKSSTSPDAVQSGANPGIPGVKAKT</sequence>
<feature type="compositionally biased region" description="Polar residues" evidence="2">
    <location>
        <begin position="308"/>
        <end position="327"/>
    </location>
</feature>
<evidence type="ECO:0000256" key="2">
    <source>
        <dbReference type="SAM" id="MobiDB-lite"/>
    </source>
</evidence>
<feature type="region of interest" description="Disordered" evidence="2">
    <location>
        <begin position="308"/>
        <end position="440"/>
    </location>
</feature>
<evidence type="ECO:0000256" key="1">
    <source>
        <dbReference type="ARBA" id="ARBA00006068"/>
    </source>
</evidence>
<dbReference type="Pfam" id="PF03816">
    <property type="entry name" value="LytR_cpsA_psr"/>
    <property type="match status" value="1"/>
</dbReference>
<dbReference type="RefSeq" id="WP_277442097.1">
    <property type="nucleotide sequence ID" value="NZ_JAKOAV010000001.1"/>
</dbReference>
<dbReference type="InterPro" id="IPR050922">
    <property type="entry name" value="LytR/CpsA/Psr_CW_biosynth"/>
</dbReference>
<dbReference type="PANTHER" id="PTHR33392">
    <property type="entry name" value="POLYISOPRENYL-TEICHOIC ACID--PEPTIDOGLYCAN TEICHOIC ACID TRANSFERASE TAGU"/>
    <property type="match status" value="1"/>
</dbReference>
<dbReference type="PANTHER" id="PTHR33392:SF6">
    <property type="entry name" value="POLYISOPRENYL-TEICHOIC ACID--PEPTIDOGLYCAN TEICHOIC ACID TRANSFERASE TAGU"/>
    <property type="match status" value="1"/>
</dbReference>
<dbReference type="NCBIfam" id="TIGR00350">
    <property type="entry name" value="lytR_cpsA_psr"/>
    <property type="match status" value="1"/>
</dbReference>
<dbReference type="EMBL" id="JAKOAV010000001">
    <property type="protein sequence ID" value="MDF9406953.1"/>
    <property type="molecule type" value="Genomic_DNA"/>
</dbReference>
<protein>
    <submittedName>
        <fullName evidence="4">LCP family protein</fullName>
    </submittedName>
</protein>
<keyword evidence="5" id="KW-1185">Reference proteome</keyword>
<evidence type="ECO:0000313" key="4">
    <source>
        <dbReference type="EMBL" id="MDF9406953.1"/>
    </source>
</evidence>
<accession>A0A9X4H414</accession>
<dbReference type="AlphaFoldDB" id="A0A9X4H414"/>
<dbReference type="Gene3D" id="3.40.630.190">
    <property type="entry name" value="LCP protein"/>
    <property type="match status" value="1"/>
</dbReference>
<dbReference type="PROSITE" id="PS51257">
    <property type="entry name" value="PROKAR_LIPOPROTEIN"/>
    <property type="match status" value="1"/>
</dbReference>
<reference evidence="4" key="1">
    <citation type="submission" date="2022-02" db="EMBL/GenBank/DDBJ databases">
        <authorList>
            <person name="Leng L."/>
        </authorList>
    </citation>
    <scope>NUCLEOTIDE SEQUENCE</scope>
    <source>
        <strain evidence="4">JI</strain>
    </source>
</reference>
<feature type="compositionally biased region" description="Low complexity" evidence="2">
    <location>
        <begin position="390"/>
        <end position="415"/>
    </location>
</feature>
<name>A0A9X4H414_9FIRM</name>
<dbReference type="InterPro" id="IPR004474">
    <property type="entry name" value="LytR_CpsA_psr"/>
</dbReference>
<organism evidence="4 5">
    <name type="scientific">Pelotomaculum isophthalicicum JI</name>
    <dbReference type="NCBI Taxonomy" id="947010"/>
    <lineage>
        <taxon>Bacteria</taxon>
        <taxon>Bacillati</taxon>
        <taxon>Bacillota</taxon>
        <taxon>Clostridia</taxon>
        <taxon>Eubacteriales</taxon>
        <taxon>Desulfotomaculaceae</taxon>
        <taxon>Pelotomaculum</taxon>
    </lineage>
</organism>
<gene>
    <name evidence="4" type="ORF">L7E55_01020</name>
</gene>
<dbReference type="Proteomes" id="UP001154312">
    <property type="component" value="Unassembled WGS sequence"/>
</dbReference>
<proteinExistence type="inferred from homology"/>
<comment type="similarity">
    <text evidence="1">Belongs to the LytR/CpsA/Psr (LCP) family.</text>
</comment>
<feature type="compositionally biased region" description="Polar residues" evidence="2">
    <location>
        <begin position="416"/>
        <end position="429"/>
    </location>
</feature>
<feature type="domain" description="Cell envelope-related transcriptional attenuator" evidence="3">
    <location>
        <begin position="71"/>
        <end position="218"/>
    </location>
</feature>
<feature type="compositionally biased region" description="Low complexity" evidence="2">
    <location>
        <begin position="328"/>
        <end position="357"/>
    </location>
</feature>